<keyword evidence="1" id="KW-0560">Oxidoreductase</keyword>
<organism evidence="3">
    <name type="scientific">Caldilineaceae bacterium SB0664_bin_27</name>
    <dbReference type="NCBI Taxonomy" id="2605260"/>
    <lineage>
        <taxon>Bacteria</taxon>
        <taxon>Bacillati</taxon>
        <taxon>Chloroflexota</taxon>
        <taxon>Caldilineae</taxon>
        <taxon>Caldilineales</taxon>
        <taxon>Caldilineaceae</taxon>
    </lineage>
</organism>
<dbReference type="PANTHER" id="PTHR43364">
    <property type="entry name" value="NADH-SPECIFIC METHYLGLYOXAL REDUCTASE-RELATED"/>
    <property type="match status" value="1"/>
</dbReference>
<dbReference type="AlphaFoldDB" id="A0A6B0YU43"/>
<sequence length="333" mass="36484">MKYVNFGSAGLKVSRVALGLGLRGQHDEKAARNLVAATLDQGINLFDCANIYGLGDDRAFRGTSEVLLGKALQGRRDDVVITSKVRGEIGDGPNDSGLSRYHILREAERSLRRLNTDRIDVYLIHGLDETTPVEETFRALDSLVQQGKVRYVGICNHQAWQVMKALRVQERLNAAPAITVQNPYNLLNRELEREMFPMVAEMGLGVMVYSPLAVGLLSGTYTPDNMPEENSLWGGRRRHAFQDTLRDRAADVVAEVIAVAERVGATPGQVSQAWILSRPEVTCIISGADVPAHIEDTAGAVGLDLPAEEIRRLDLVSTGLQTVLDGSVFEPDR</sequence>
<gene>
    <name evidence="3" type="ORF">F4Y42_14050</name>
</gene>
<comment type="caution">
    <text evidence="3">The sequence shown here is derived from an EMBL/GenBank/DDBJ whole genome shotgun (WGS) entry which is preliminary data.</text>
</comment>
<evidence type="ECO:0000259" key="2">
    <source>
        <dbReference type="Pfam" id="PF00248"/>
    </source>
</evidence>
<dbReference type="Gene3D" id="3.20.20.100">
    <property type="entry name" value="NADP-dependent oxidoreductase domain"/>
    <property type="match status" value="1"/>
</dbReference>
<dbReference type="SUPFAM" id="SSF51430">
    <property type="entry name" value="NAD(P)-linked oxidoreductase"/>
    <property type="match status" value="1"/>
</dbReference>
<feature type="domain" description="NADP-dependent oxidoreductase" evidence="2">
    <location>
        <begin position="24"/>
        <end position="314"/>
    </location>
</feature>
<dbReference type="EMBL" id="VXRG01000115">
    <property type="protein sequence ID" value="MXY94560.1"/>
    <property type="molecule type" value="Genomic_DNA"/>
</dbReference>
<reference evidence="3" key="1">
    <citation type="submission" date="2019-09" db="EMBL/GenBank/DDBJ databases">
        <title>Characterisation of the sponge microbiome using genome-centric metagenomics.</title>
        <authorList>
            <person name="Engelberts J.P."/>
            <person name="Robbins S.J."/>
            <person name="De Goeij J.M."/>
            <person name="Aranda M."/>
            <person name="Bell S.C."/>
            <person name="Webster N.S."/>
        </authorList>
    </citation>
    <scope>NUCLEOTIDE SEQUENCE</scope>
    <source>
        <strain evidence="3">SB0664_bin_27</strain>
    </source>
</reference>
<accession>A0A6B0YU43</accession>
<name>A0A6B0YU43_9CHLR</name>
<proteinExistence type="predicted"/>
<dbReference type="FunFam" id="3.20.20.100:FF:000004">
    <property type="entry name" value="Oxidoreductase, aldo/keto reductase"/>
    <property type="match status" value="1"/>
</dbReference>
<evidence type="ECO:0000313" key="3">
    <source>
        <dbReference type="EMBL" id="MXY94560.1"/>
    </source>
</evidence>
<dbReference type="InterPro" id="IPR036812">
    <property type="entry name" value="NAD(P)_OxRdtase_dom_sf"/>
</dbReference>
<dbReference type="GO" id="GO:0005829">
    <property type="term" value="C:cytosol"/>
    <property type="evidence" value="ECO:0007669"/>
    <property type="project" value="UniProtKB-ARBA"/>
</dbReference>
<dbReference type="InterPro" id="IPR023210">
    <property type="entry name" value="NADP_OxRdtase_dom"/>
</dbReference>
<evidence type="ECO:0000256" key="1">
    <source>
        <dbReference type="ARBA" id="ARBA00023002"/>
    </source>
</evidence>
<protein>
    <submittedName>
        <fullName evidence="3">Aldo/keto reductase</fullName>
    </submittedName>
</protein>
<dbReference type="InterPro" id="IPR050523">
    <property type="entry name" value="AKR_Detox_Biosynth"/>
</dbReference>
<dbReference type="PANTHER" id="PTHR43364:SF4">
    <property type="entry name" value="NAD(P)-LINKED OXIDOREDUCTASE SUPERFAMILY PROTEIN"/>
    <property type="match status" value="1"/>
</dbReference>
<dbReference type="GO" id="GO:0016491">
    <property type="term" value="F:oxidoreductase activity"/>
    <property type="evidence" value="ECO:0007669"/>
    <property type="project" value="UniProtKB-KW"/>
</dbReference>
<dbReference type="Pfam" id="PF00248">
    <property type="entry name" value="Aldo_ket_red"/>
    <property type="match status" value="1"/>
</dbReference>